<organism evidence="3">
    <name type="scientific">Schizophyllum commune (strain H4-8 / FGSC 9210)</name>
    <name type="common">Split gill fungus</name>
    <dbReference type="NCBI Taxonomy" id="578458"/>
    <lineage>
        <taxon>Eukaryota</taxon>
        <taxon>Fungi</taxon>
        <taxon>Dikarya</taxon>
        <taxon>Basidiomycota</taxon>
        <taxon>Agaricomycotina</taxon>
        <taxon>Agaricomycetes</taxon>
        <taxon>Agaricomycetidae</taxon>
        <taxon>Agaricales</taxon>
        <taxon>Schizophyllaceae</taxon>
        <taxon>Schizophyllum</taxon>
    </lineage>
</organism>
<feature type="non-terminal residue" evidence="2">
    <location>
        <position position="379"/>
    </location>
</feature>
<dbReference type="VEuPathDB" id="FungiDB:SCHCODRAFT_02672874"/>
<dbReference type="RefSeq" id="XP_003027040.1">
    <property type="nucleotide sequence ID" value="XM_003026994.1"/>
</dbReference>
<feature type="compositionally biased region" description="Low complexity" evidence="1">
    <location>
        <begin position="206"/>
        <end position="250"/>
    </location>
</feature>
<dbReference type="AlphaFoldDB" id="D8QJ12"/>
<feature type="compositionally biased region" description="Acidic residues" evidence="1">
    <location>
        <begin position="147"/>
        <end position="164"/>
    </location>
</feature>
<feature type="compositionally biased region" description="Polar residues" evidence="1">
    <location>
        <begin position="284"/>
        <end position="298"/>
    </location>
</feature>
<gene>
    <name evidence="2" type="ORF">SCHCODRAFT_113523</name>
</gene>
<evidence type="ECO:0000313" key="3">
    <source>
        <dbReference type="Proteomes" id="UP000007431"/>
    </source>
</evidence>
<evidence type="ECO:0000256" key="1">
    <source>
        <dbReference type="SAM" id="MobiDB-lite"/>
    </source>
</evidence>
<accession>D8QJ12</accession>
<keyword evidence="3" id="KW-1185">Reference proteome</keyword>
<feature type="region of interest" description="Disordered" evidence="1">
    <location>
        <begin position="279"/>
        <end position="319"/>
    </location>
</feature>
<dbReference type="Proteomes" id="UP000007431">
    <property type="component" value="Unassembled WGS sequence"/>
</dbReference>
<dbReference type="EMBL" id="GL377313">
    <property type="protein sequence ID" value="EFI92137.1"/>
    <property type="molecule type" value="Genomic_DNA"/>
</dbReference>
<dbReference type="HOGENOM" id="CLU_729896_0_0_1"/>
<sequence length="379" mass="41281">MIFPYLCRARFYTTPTPLANTGSSVYISTEGKKPGIYADYSTAKRNGNPFAQRLSSPAVGIIEWELHCRSEHGGHEQPPPLPTNWYGIRPWANWRRRVNDSGNSYVKVNEAELEEQLEALRRSVREQEMQDDPASFAPPPPEAPAVEPEDEEEGEGDDGNDDEEAYARAEARQLGRSYRAQRQDAADEGEDFGFPSISTARATAHRSVPSSPLKSSSAARASSARPAQRVPAVTTSARSPRPSPQPSSSKGSRRTFPAPAPIKASASALGAGINVSARIVTSAPGPSTSNTRARSSSPRKADRYVPTLPLYDEDSSEGEEARHEVARSFVVFAEGLRPRSYGSYSMANARVRELRGLGISAHCDIFENDEEAEEAIFAA</sequence>
<proteinExistence type="predicted"/>
<dbReference type="GeneID" id="9593379"/>
<reference evidence="2 3" key="1">
    <citation type="journal article" date="2010" name="Nat. Biotechnol.">
        <title>Genome sequence of the model mushroom Schizophyllum commune.</title>
        <authorList>
            <person name="Ohm R.A."/>
            <person name="de Jong J.F."/>
            <person name="Lugones L.G."/>
            <person name="Aerts A."/>
            <person name="Kothe E."/>
            <person name="Stajich J.E."/>
            <person name="de Vries R.P."/>
            <person name="Record E."/>
            <person name="Levasseur A."/>
            <person name="Baker S.E."/>
            <person name="Bartholomew K.A."/>
            <person name="Coutinho P.M."/>
            <person name="Erdmann S."/>
            <person name="Fowler T.J."/>
            <person name="Gathman A.C."/>
            <person name="Lombard V."/>
            <person name="Henrissat B."/>
            <person name="Knabe N."/>
            <person name="Kuees U."/>
            <person name="Lilly W.W."/>
            <person name="Lindquist E."/>
            <person name="Lucas S."/>
            <person name="Magnuson J.K."/>
            <person name="Piumi F."/>
            <person name="Raudaskoski M."/>
            <person name="Salamov A."/>
            <person name="Schmutz J."/>
            <person name="Schwarze F.W.M.R."/>
            <person name="vanKuyk P.A."/>
            <person name="Horton J.S."/>
            <person name="Grigoriev I.V."/>
            <person name="Woesten H.A.B."/>
        </authorList>
    </citation>
    <scope>NUCLEOTIDE SEQUENCE [LARGE SCALE GENOMIC DNA]</scope>
    <source>
        <strain evidence="3">H4-8 / FGSC 9210</strain>
    </source>
</reference>
<feature type="region of interest" description="Disordered" evidence="1">
    <location>
        <begin position="124"/>
        <end position="263"/>
    </location>
</feature>
<evidence type="ECO:0000313" key="2">
    <source>
        <dbReference type="EMBL" id="EFI92137.1"/>
    </source>
</evidence>
<name>D8QJ12_SCHCM</name>
<protein>
    <submittedName>
        <fullName evidence="2">Uncharacterized protein</fullName>
    </submittedName>
</protein>
<dbReference type="InParanoid" id="D8QJ12"/>
<dbReference type="KEGG" id="scm:SCHCO_02672874"/>